<organism evidence="2 3">
    <name type="scientific">Rhizobium ruizarguesonis</name>
    <dbReference type="NCBI Taxonomy" id="2081791"/>
    <lineage>
        <taxon>Bacteria</taxon>
        <taxon>Pseudomonadati</taxon>
        <taxon>Pseudomonadota</taxon>
        <taxon>Alphaproteobacteria</taxon>
        <taxon>Hyphomicrobiales</taxon>
        <taxon>Rhizobiaceae</taxon>
        <taxon>Rhizobium/Agrobacterium group</taxon>
        <taxon>Rhizobium</taxon>
    </lineage>
</organism>
<feature type="region of interest" description="Disordered" evidence="1">
    <location>
        <begin position="1"/>
        <end position="30"/>
    </location>
</feature>
<protein>
    <submittedName>
        <fullName evidence="2">Uncharacterized protein</fullName>
    </submittedName>
</protein>
<comment type="caution">
    <text evidence="2">The sequence shown here is derived from an EMBL/GenBank/DDBJ whole genome shotgun (WGS) entry which is preliminary data.</text>
</comment>
<evidence type="ECO:0000256" key="1">
    <source>
        <dbReference type="SAM" id="MobiDB-lite"/>
    </source>
</evidence>
<dbReference type="EMBL" id="SIOX01000012">
    <property type="protein sequence ID" value="TAX64562.1"/>
    <property type="molecule type" value="Genomic_DNA"/>
</dbReference>
<gene>
    <name evidence="2" type="ORF">ELH98_36190</name>
</gene>
<proteinExistence type="predicted"/>
<evidence type="ECO:0000313" key="3">
    <source>
        <dbReference type="Proteomes" id="UP000291659"/>
    </source>
</evidence>
<dbReference type="Proteomes" id="UP000291659">
    <property type="component" value="Unassembled WGS sequence"/>
</dbReference>
<name>A0ABY1WXN2_9HYPH</name>
<feature type="compositionally biased region" description="Polar residues" evidence="1">
    <location>
        <begin position="16"/>
        <end position="30"/>
    </location>
</feature>
<evidence type="ECO:0000313" key="2">
    <source>
        <dbReference type="EMBL" id="TAX64562.1"/>
    </source>
</evidence>
<accession>A0ABY1WXN2</accession>
<sequence>MSAVLQSRNVRKALSGTPTSPDLSGWSGLQDQIGAGEGHLSALALTVAAANHSAASRPESAFCRRAMTAGSFMKSLPRPGLRPRGV</sequence>
<reference evidence="2 3" key="1">
    <citation type="submission" date="2019-02" db="EMBL/GenBank/DDBJ databases">
        <title>The genomic architecture of introgression among sibling species of bacteria.</title>
        <authorList>
            <person name="Cavassim M.I.A."/>
            <person name="Moeskjaer S."/>
            <person name="Moslemi C."/>
            <person name="Fields B."/>
            <person name="Bachmann A."/>
            <person name="Vilhjalmsson B."/>
            <person name="Schierup M.H."/>
            <person name="Young J.P.W."/>
            <person name="Andersen S.U."/>
        </authorList>
    </citation>
    <scope>NUCLEOTIDE SEQUENCE [LARGE SCALE GENOMIC DNA]</scope>
    <source>
        <strain evidence="2 3">SM141A</strain>
    </source>
</reference>
<keyword evidence="3" id="KW-1185">Reference proteome</keyword>